<protein>
    <submittedName>
        <fullName evidence="4">Uncharacterized protein</fullName>
    </submittedName>
</protein>
<evidence type="ECO:0000256" key="2">
    <source>
        <dbReference type="ARBA" id="ARBA00022801"/>
    </source>
</evidence>
<organism evidence="4 5">
    <name type="scientific">Novipirellula rosea</name>
    <dbReference type="NCBI Taxonomy" id="1031540"/>
    <lineage>
        <taxon>Bacteria</taxon>
        <taxon>Pseudomonadati</taxon>
        <taxon>Planctomycetota</taxon>
        <taxon>Planctomycetia</taxon>
        <taxon>Pirellulales</taxon>
        <taxon>Pirellulaceae</taxon>
        <taxon>Novipirellula</taxon>
    </lineage>
</organism>
<feature type="region of interest" description="Disordered" evidence="3">
    <location>
        <begin position="613"/>
        <end position="655"/>
    </location>
</feature>
<dbReference type="Pfam" id="PF13365">
    <property type="entry name" value="Trypsin_2"/>
    <property type="match status" value="1"/>
</dbReference>
<feature type="compositionally biased region" description="Basic and acidic residues" evidence="3">
    <location>
        <begin position="613"/>
        <end position="631"/>
    </location>
</feature>
<comment type="caution">
    <text evidence="4">The sequence shown here is derived from an EMBL/GenBank/DDBJ whole genome shotgun (WGS) entry which is preliminary data.</text>
</comment>
<evidence type="ECO:0000256" key="1">
    <source>
        <dbReference type="ARBA" id="ARBA00022670"/>
    </source>
</evidence>
<dbReference type="InterPro" id="IPR051201">
    <property type="entry name" value="Chloro_Bact_Ser_Proteases"/>
</dbReference>
<dbReference type="EMBL" id="BAABGA010000006">
    <property type="protein sequence ID" value="GAA4444824.1"/>
    <property type="molecule type" value="Genomic_DNA"/>
</dbReference>
<keyword evidence="1" id="KW-0645">Protease</keyword>
<evidence type="ECO:0000313" key="5">
    <source>
        <dbReference type="Proteomes" id="UP001500840"/>
    </source>
</evidence>
<gene>
    <name evidence="4" type="ORF">GCM10023156_03650</name>
</gene>
<dbReference type="PANTHER" id="PTHR43343">
    <property type="entry name" value="PEPTIDASE S12"/>
    <property type="match status" value="1"/>
</dbReference>
<dbReference type="InterPro" id="IPR009003">
    <property type="entry name" value="Peptidase_S1_PA"/>
</dbReference>
<proteinExistence type="predicted"/>
<feature type="region of interest" description="Disordered" evidence="3">
    <location>
        <begin position="50"/>
        <end position="108"/>
    </location>
</feature>
<accession>A0ABP8M663</accession>
<sequence>MTRDTNNNERKGVLLLIVTGFLLLLLFSASVVSFAAWKLYHGVFVVTKTESRSHDHPRADQGLVAEPGTDHEVEPETNATIIPKATKHESNPPVPIHQETNLGDDDPLPPKETPVRLIAELPSLGPEVPKTLGPTKSPIKYAWESVNQLVYEFEIDAELGSQKVKYRGRNTIRGTGKRPSDFMADDQTDEGTGSGFVIHPQGIVVTCAHVVKGATRIQALIGETEFRATVIKLDFENDLAVLRLEKTGLPYLKLADSDQVRLGQEVRAIGYPLSDVLGESIKVTKGEVSGRGRPDGVDGFQIDATVNPGNSGGPLVDDAGRLVGVTSSLLAGAGISEVGFAIPSNKVIQIAQELGIQVEVDGQATAMSAADVIDRVSLATVLLKVTVGPGGVGMELPHHLEYSGYVYESNVPTAGSFPTGLPRDEHFSGKFQVDASGELFSDDTEGMMPLMLGGASQIGIEMLPDSAPGRTVSRHRVMIPPRETRQHGLPLDPYGFGSFASRSRPPWMRQQTSPPKTSNLLLGTESTTVTLGKLSADGIYLEKTYSLRVEGESKEQPPLTITGLGKGKFDPQAGRMMNMNYKVTITVNQDNITAKIPITLHYRLVDEAELEKERQARHEREQTRMLEKTRTLENSGFHSPQKTPSATKKEIQFDSVKAVPESANLNKFDPNK</sequence>
<feature type="compositionally biased region" description="Basic and acidic residues" evidence="3">
    <location>
        <begin position="50"/>
        <end position="59"/>
    </location>
</feature>
<dbReference type="Proteomes" id="UP001500840">
    <property type="component" value="Unassembled WGS sequence"/>
</dbReference>
<feature type="compositionally biased region" description="Polar residues" evidence="3">
    <location>
        <begin position="632"/>
        <end position="646"/>
    </location>
</feature>
<dbReference type="PANTHER" id="PTHR43343:SF3">
    <property type="entry name" value="PROTEASE DO-LIKE 8, CHLOROPLASTIC"/>
    <property type="match status" value="1"/>
</dbReference>
<name>A0ABP8M663_9BACT</name>
<evidence type="ECO:0000313" key="4">
    <source>
        <dbReference type="EMBL" id="GAA4444824.1"/>
    </source>
</evidence>
<dbReference type="Gene3D" id="2.40.10.120">
    <property type="match status" value="1"/>
</dbReference>
<reference evidence="5" key="1">
    <citation type="journal article" date="2019" name="Int. J. Syst. Evol. Microbiol.">
        <title>The Global Catalogue of Microorganisms (GCM) 10K type strain sequencing project: providing services to taxonomists for standard genome sequencing and annotation.</title>
        <authorList>
            <consortium name="The Broad Institute Genomics Platform"/>
            <consortium name="The Broad Institute Genome Sequencing Center for Infectious Disease"/>
            <person name="Wu L."/>
            <person name="Ma J."/>
        </authorList>
    </citation>
    <scope>NUCLEOTIDE SEQUENCE [LARGE SCALE GENOMIC DNA]</scope>
    <source>
        <strain evidence="5">JCM 17759</strain>
    </source>
</reference>
<evidence type="ECO:0000256" key="3">
    <source>
        <dbReference type="SAM" id="MobiDB-lite"/>
    </source>
</evidence>
<keyword evidence="5" id="KW-1185">Reference proteome</keyword>
<dbReference type="InterPro" id="IPR001940">
    <property type="entry name" value="Peptidase_S1C"/>
</dbReference>
<dbReference type="PRINTS" id="PR00834">
    <property type="entry name" value="PROTEASES2C"/>
</dbReference>
<dbReference type="RefSeq" id="WP_345318832.1">
    <property type="nucleotide sequence ID" value="NZ_BAABGA010000006.1"/>
</dbReference>
<dbReference type="SUPFAM" id="SSF50494">
    <property type="entry name" value="Trypsin-like serine proteases"/>
    <property type="match status" value="1"/>
</dbReference>
<keyword evidence="2" id="KW-0378">Hydrolase</keyword>